<dbReference type="AlphaFoldDB" id="A0A412ING8"/>
<dbReference type="EC" id="3.4.22.71" evidence="5"/>
<dbReference type="Proteomes" id="UP000283295">
    <property type="component" value="Unassembled WGS sequence"/>
</dbReference>
<evidence type="ECO:0000256" key="2">
    <source>
        <dbReference type="PIRSR" id="PIRSR605754-1"/>
    </source>
</evidence>
<keyword evidence="4" id="KW-0812">Transmembrane</keyword>
<feature type="active site" description="Proton donor/acceptor" evidence="2">
    <location>
        <position position="214"/>
    </location>
</feature>
<feature type="active site" description="Acyl-thioester intermediate" evidence="2">
    <location>
        <position position="311"/>
    </location>
</feature>
<protein>
    <submittedName>
        <fullName evidence="5">SrtB family sortase</fullName>
        <ecNumber evidence="5">3.4.22.71</ecNumber>
    </submittedName>
</protein>
<keyword evidence="4" id="KW-0472">Membrane</keyword>
<accession>A0A412ING8</accession>
<dbReference type="InterPro" id="IPR009835">
    <property type="entry name" value="SrtB"/>
</dbReference>
<dbReference type="Gene3D" id="2.40.260.10">
    <property type="entry name" value="Sortase"/>
    <property type="match status" value="1"/>
</dbReference>
<dbReference type="Pfam" id="PF04203">
    <property type="entry name" value="Sortase"/>
    <property type="match status" value="1"/>
</dbReference>
<keyword evidence="4" id="KW-1133">Transmembrane helix</keyword>
<evidence type="ECO:0000256" key="4">
    <source>
        <dbReference type="SAM" id="Phobius"/>
    </source>
</evidence>
<dbReference type="EMBL" id="QRVK01000030">
    <property type="protein sequence ID" value="RGS39708.1"/>
    <property type="molecule type" value="Genomic_DNA"/>
</dbReference>
<dbReference type="NCBIfam" id="TIGR03064">
    <property type="entry name" value="sortase_srtB"/>
    <property type="match status" value="1"/>
</dbReference>
<organism evidence="5 6">
    <name type="scientific">Coprococcus eutactus</name>
    <dbReference type="NCBI Taxonomy" id="33043"/>
    <lineage>
        <taxon>Bacteria</taxon>
        <taxon>Bacillati</taxon>
        <taxon>Bacillota</taxon>
        <taxon>Clostridia</taxon>
        <taxon>Lachnospirales</taxon>
        <taxon>Lachnospiraceae</taxon>
        <taxon>Coprococcus</taxon>
    </lineage>
</organism>
<dbReference type="InterPro" id="IPR023365">
    <property type="entry name" value="Sortase_dom-sf"/>
</dbReference>
<comment type="caution">
    <text evidence="5">The sequence shown here is derived from an EMBL/GenBank/DDBJ whole genome shotgun (WGS) entry which is preliminary data.</text>
</comment>
<reference evidence="5 6" key="1">
    <citation type="submission" date="2018-08" db="EMBL/GenBank/DDBJ databases">
        <title>A genome reference for cultivated species of the human gut microbiota.</title>
        <authorList>
            <person name="Zou Y."/>
            <person name="Xue W."/>
            <person name="Luo G."/>
        </authorList>
    </citation>
    <scope>NUCLEOTIDE SEQUENCE [LARGE SCALE GENOMIC DNA]</scope>
    <source>
        <strain evidence="5 6">AF22-21</strain>
    </source>
</reference>
<evidence type="ECO:0000256" key="1">
    <source>
        <dbReference type="ARBA" id="ARBA00022801"/>
    </source>
</evidence>
<gene>
    <name evidence="5" type="primary">srtB</name>
    <name evidence="5" type="ORF">DWX94_10630</name>
</gene>
<evidence type="ECO:0000313" key="6">
    <source>
        <dbReference type="Proteomes" id="UP000283295"/>
    </source>
</evidence>
<name>A0A412ING8_9FIRM</name>
<feature type="region of interest" description="Disordered" evidence="3">
    <location>
        <begin position="112"/>
        <end position="135"/>
    </location>
</feature>
<dbReference type="CDD" id="cd05826">
    <property type="entry name" value="Sortase_B"/>
    <property type="match status" value="1"/>
</dbReference>
<dbReference type="OrthoDB" id="9806013at2"/>
<sequence>MSDLQEQRELERRLSEAIALAQSIVEKNSRENSSTNSNNESSAATADDDTVDSKREPGPHRRVNKTSCKLVWKIVFAISVFAVLVCVCLAVRYVRGHNRSLRAENRLRTYVDRGTDTSDGSESAEGNAVSGQTTNGNYPELDVNFDGLKTQNGDICAWIYIPGTDVDYPVLQGSDNAYYLNHDAYGEYSPDGSIFVDAGNNLDFEDFDTIIYGHNMSTGTMFKTLHNYEDDSFWESNRNVYIYLPDRVMRYEVFAAYRTNDRHILTYNDFSDKEVRKEYLLNIKSERFDEGIVKNDQNIDIDSRLLTLSTCCGMDGKRWLVQAVKIDEIPVENR</sequence>
<feature type="region of interest" description="Disordered" evidence="3">
    <location>
        <begin position="25"/>
        <end position="62"/>
    </location>
</feature>
<proteinExistence type="predicted"/>
<feature type="compositionally biased region" description="Low complexity" evidence="3">
    <location>
        <begin position="31"/>
        <end position="45"/>
    </location>
</feature>
<feature type="transmembrane region" description="Helical" evidence="4">
    <location>
        <begin position="70"/>
        <end position="94"/>
    </location>
</feature>
<dbReference type="SUPFAM" id="SSF63817">
    <property type="entry name" value="Sortase"/>
    <property type="match status" value="1"/>
</dbReference>
<dbReference type="GO" id="GO:0016787">
    <property type="term" value="F:hydrolase activity"/>
    <property type="evidence" value="ECO:0007669"/>
    <property type="project" value="UniProtKB-KW"/>
</dbReference>
<keyword evidence="1 5" id="KW-0378">Hydrolase</keyword>
<dbReference type="InterPro" id="IPR005754">
    <property type="entry name" value="Sortase"/>
</dbReference>
<evidence type="ECO:0000256" key="3">
    <source>
        <dbReference type="SAM" id="MobiDB-lite"/>
    </source>
</evidence>
<evidence type="ECO:0000313" key="5">
    <source>
        <dbReference type="EMBL" id="RGS39708.1"/>
    </source>
</evidence>